<dbReference type="PANTHER" id="PTHR37984">
    <property type="entry name" value="PROTEIN CBG26694"/>
    <property type="match status" value="1"/>
</dbReference>
<dbReference type="Proteomes" id="UP000225706">
    <property type="component" value="Unassembled WGS sequence"/>
</dbReference>
<dbReference type="Gene3D" id="3.30.70.270">
    <property type="match status" value="2"/>
</dbReference>
<keyword evidence="3" id="KW-1185">Reference proteome</keyword>
<name>A0A2B4SJ64_STYPI</name>
<feature type="domain" description="Reverse transcriptase" evidence="1">
    <location>
        <begin position="28"/>
        <end position="128"/>
    </location>
</feature>
<dbReference type="InterPro" id="IPR050951">
    <property type="entry name" value="Retrovirus_Pol_polyprotein"/>
</dbReference>
<dbReference type="InterPro" id="IPR000477">
    <property type="entry name" value="RT_dom"/>
</dbReference>
<dbReference type="Pfam" id="PF00078">
    <property type="entry name" value="RVT_1"/>
    <property type="match status" value="1"/>
</dbReference>
<dbReference type="SUPFAM" id="SSF56672">
    <property type="entry name" value="DNA/RNA polymerases"/>
    <property type="match status" value="1"/>
</dbReference>
<dbReference type="EMBL" id="LSMT01000074">
    <property type="protein sequence ID" value="PFX28920.1"/>
    <property type="molecule type" value="Genomic_DNA"/>
</dbReference>
<dbReference type="CDD" id="cd01647">
    <property type="entry name" value="RT_LTR"/>
    <property type="match status" value="1"/>
</dbReference>
<organism evidence="2 3">
    <name type="scientific">Stylophora pistillata</name>
    <name type="common">Smooth cauliflower coral</name>
    <dbReference type="NCBI Taxonomy" id="50429"/>
    <lineage>
        <taxon>Eukaryota</taxon>
        <taxon>Metazoa</taxon>
        <taxon>Cnidaria</taxon>
        <taxon>Anthozoa</taxon>
        <taxon>Hexacorallia</taxon>
        <taxon>Scleractinia</taxon>
        <taxon>Astrocoeniina</taxon>
        <taxon>Pocilloporidae</taxon>
        <taxon>Stylophora</taxon>
    </lineage>
</organism>
<protein>
    <submittedName>
        <fullName evidence="2">Retrovirus-related Pol polyprotein from transposon 17.6</fullName>
    </submittedName>
</protein>
<reference evidence="3" key="1">
    <citation type="journal article" date="2017" name="bioRxiv">
        <title>Comparative analysis of the genomes of Stylophora pistillata and Acropora digitifera provides evidence for extensive differences between species of corals.</title>
        <authorList>
            <person name="Voolstra C.R."/>
            <person name="Li Y."/>
            <person name="Liew Y.J."/>
            <person name="Baumgarten S."/>
            <person name="Zoccola D."/>
            <person name="Flot J.-F."/>
            <person name="Tambutte S."/>
            <person name="Allemand D."/>
            <person name="Aranda M."/>
        </authorList>
    </citation>
    <scope>NUCLEOTIDE SEQUENCE [LARGE SCALE GENOMIC DNA]</scope>
</reference>
<accession>A0A2B4SJ64</accession>
<gene>
    <name evidence="2" type="primary">pol</name>
    <name evidence="2" type="ORF">AWC38_SpisGene6361</name>
</gene>
<evidence type="ECO:0000313" key="2">
    <source>
        <dbReference type="EMBL" id="PFX28920.1"/>
    </source>
</evidence>
<evidence type="ECO:0000259" key="1">
    <source>
        <dbReference type="Pfam" id="PF00078"/>
    </source>
</evidence>
<dbReference type="InterPro" id="IPR043128">
    <property type="entry name" value="Rev_trsase/Diguanyl_cyclase"/>
</dbReference>
<sequence length="835" mass="96014">MAALVEKLLQTPWVSPVVVVPKQNDEICLCVDMRRANEAIIRERYPIPTVDEVLQSLNQSTMFSKLDLKWGYHQLELHPDSRSITSFTTHCGLYRYKRLMFGISSAPEVYQHVIQQSLQGCEEKCKFHMTQMVFMGLVLSNNGIGPAEDKVKAIVDAREPQSASEVRSFLGLANYNARFIPDFATVAEPLRKLTKEGVRFEFGEEQKNAFNELKRRLSSADNLGYFDKDTEDTNHSRRRPGKNFDSTKCRKWVHFIDDLNMPQDPQEKAELVDLIISHKDGEFFKKALMPVIFKKNFNHFVQFAAELVSNFDIGYTKYQNTVRNQLGKELEHVFGINIMVPKDDVCEKLKVQKEALQESLSLTFTEHNGVVAAYTNVKNTMEWLLSKKTLWETIMFPKEKLLVYHYIDAFPWMQWSKFFTGETAIRVKLVEPHNLLSCIVTVCSWLGPDNYNHVSNLGRETLQQLSSLKSVYHPILKKNIEVIVRGVADGCQRRSITGSSSASSCYPIPESPEHQKQLGDMRVICNELVWKVVMTEKGEEQYKTWLGKRVDNTENRREYAKKHLGQTGHPNASQLYLVNFYPAMMHQATRATETIVRRIGQVAEALKQNKKQWFIEVQKVARKVCLSCYVTFDENGVLAFYEKAEELLNNSGFSPLVSEILVGFCTGLKKIFQWILNTPKELTRQEYECQARVLLGFQFILIFGSQTVTATVKELVAYTGFYVEKALKDAALSGLPLTLHNFDDSIMEIKHKEAKQGNYIYSGGRAGETGKIAYQKRVLTQQFCHEWASVENREKKGCNYSSDSKVHKKENEDLPKHLKKKKMVWNIYVNLYKCD</sequence>
<evidence type="ECO:0000313" key="3">
    <source>
        <dbReference type="Proteomes" id="UP000225706"/>
    </source>
</evidence>
<proteinExistence type="predicted"/>
<dbReference type="InterPro" id="IPR043502">
    <property type="entry name" value="DNA/RNA_pol_sf"/>
</dbReference>
<dbReference type="AlphaFoldDB" id="A0A2B4SJ64"/>
<dbReference type="Gene3D" id="3.10.10.10">
    <property type="entry name" value="HIV Type 1 Reverse Transcriptase, subunit A, domain 1"/>
    <property type="match status" value="1"/>
</dbReference>
<dbReference type="OrthoDB" id="6024025at2759"/>
<comment type="caution">
    <text evidence="2">The sequence shown here is derived from an EMBL/GenBank/DDBJ whole genome shotgun (WGS) entry which is preliminary data.</text>
</comment>
<dbReference type="PANTHER" id="PTHR37984:SF11">
    <property type="entry name" value="INTEGRASE CATALYTIC DOMAIN-CONTAINING PROTEIN"/>
    <property type="match status" value="1"/>
</dbReference>
<dbReference type="FunFam" id="3.30.70.270:FF:000023">
    <property type="entry name" value="Pol"/>
    <property type="match status" value="1"/>
</dbReference>
<dbReference type="STRING" id="50429.A0A2B4SJ64"/>